<dbReference type="EMBL" id="VSFC01000022">
    <property type="protein sequence ID" value="TYA57538.1"/>
    <property type="molecule type" value="Genomic_DNA"/>
</dbReference>
<accession>A0A5D0GEV1</accession>
<dbReference type="InterPro" id="IPR005031">
    <property type="entry name" value="COQ10_START"/>
</dbReference>
<evidence type="ECO:0000256" key="1">
    <source>
        <dbReference type="ARBA" id="ARBA00008918"/>
    </source>
</evidence>
<evidence type="ECO:0000259" key="3">
    <source>
        <dbReference type="SMART" id="SM00871"/>
    </source>
</evidence>
<organism evidence="4 5">
    <name type="scientific">Formosa maritima</name>
    <dbReference type="NCBI Taxonomy" id="2592046"/>
    <lineage>
        <taxon>Bacteria</taxon>
        <taxon>Pseudomonadati</taxon>
        <taxon>Bacteroidota</taxon>
        <taxon>Flavobacteriia</taxon>
        <taxon>Flavobacteriales</taxon>
        <taxon>Flavobacteriaceae</taxon>
        <taxon>Formosa</taxon>
    </lineage>
</organism>
<dbReference type="Pfam" id="PF03364">
    <property type="entry name" value="Polyketide_cyc"/>
    <property type="match status" value="1"/>
</dbReference>
<evidence type="ECO:0000313" key="4">
    <source>
        <dbReference type="EMBL" id="TYA57538.1"/>
    </source>
</evidence>
<sequence length="338" mass="38283">MKLLKYLIFFLLIVFIGLAIYIAVQPNSFEVKRTRTIEAPASVIYNNVIDFKNWEAWSSWVEKDPKTVITLDEQTKDIGGSYSWVDQDGNGRMKTIDATENVSIDQELQFGDSEPSNIHWSFSSTPDGKTEVIWKMNSEKIPFMFKAYAAFTGGFDTMIGPDFERGLEKLDSIVVASMKIYSVNVIGLTQHGGGFYLYNTSSCKIDDLKEKMQTMLPQVINYGMSNNTMAGPPFVIYHKWDEENNAVMFSCCIPTTAQVITTESDILTGQLEPFKAVKTILKGDFEYLQEAWNSSFKYIETNNLIPKEIGPMIEVYVTDPSLNPNPADWITEIYIAVE</sequence>
<dbReference type="Gene3D" id="3.30.530.20">
    <property type="match status" value="1"/>
</dbReference>
<gene>
    <name evidence="4" type="ORF">FVF61_04735</name>
</gene>
<dbReference type="SUPFAM" id="SSF55961">
    <property type="entry name" value="Bet v1-like"/>
    <property type="match status" value="1"/>
</dbReference>
<reference evidence="4 5" key="1">
    <citation type="submission" date="2019-08" db="EMBL/GenBank/DDBJ databases">
        <title>Formosa sediminis sp. nov., isolated from marine sediment.</title>
        <authorList>
            <person name="Cao W.R."/>
        </authorList>
    </citation>
    <scope>NUCLEOTIDE SEQUENCE [LARGE SCALE GENOMIC DNA]</scope>
    <source>
        <strain evidence="4 5">1494</strain>
    </source>
</reference>
<keyword evidence="2" id="KW-0812">Transmembrane</keyword>
<keyword evidence="2" id="KW-1133">Transmembrane helix</keyword>
<dbReference type="InterPro" id="IPR010499">
    <property type="entry name" value="AraC_E-bd"/>
</dbReference>
<proteinExistence type="inferred from homology"/>
<dbReference type="SUPFAM" id="SSF55136">
    <property type="entry name" value="Probable bacterial effector-binding domain"/>
    <property type="match status" value="1"/>
</dbReference>
<dbReference type="OrthoDB" id="9807923at2"/>
<dbReference type="Proteomes" id="UP000324550">
    <property type="component" value="Unassembled WGS sequence"/>
</dbReference>
<dbReference type="SMART" id="SM00871">
    <property type="entry name" value="AraC_E_bind"/>
    <property type="match status" value="1"/>
</dbReference>
<dbReference type="Gene3D" id="3.20.80.10">
    <property type="entry name" value="Regulatory factor, effector binding domain"/>
    <property type="match status" value="1"/>
</dbReference>
<feature type="transmembrane region" description="Helical" evidence="2">
    <location>
        <begin position="6"/>
        <end position="24"/>
    </location>
</feature>
<name>A0A5D0GEV1_9FLAO</name>
<protein>
    <submittedName>
        <fullName evidence="4">Transcription activator effector-binding protein</fullName>
    </submittedName>
</protein>
<dbReference type="InterPro" id="IPR011256">
    <property type="entry name" value="Reg_factor_effector_dom_sf"/>
</dbReference>
<dbReference type="InterPro" id="IPR029442">
    <property type="entry name" value="GyrI-like"/>
</dbReference>
<dbReference type="Pfam" id="PF06445">
    <property type="entry name" value="GyrI-like"/>
    <property type="match status" value="1"/>
</dbReference>
<comment type="similarity">
    <text evidence="1">Belongs to the ribosome association toxin RatA family.</text>
</comment>
<keyword evidence="2" id="KW-0472">Membrane</keyword>
<evidence type="ECO:0000313" key="5">
    <source>
        <dbReference type="Proteomes" id="UP000324550"/>
    </source>
</evidence>
<keyword evidence="5" id="KW-1185">Reference proteome</keyword>
<feature type="domain" description="AraC effector-binding" evidence="3">
    <location>
        <begin position="178"/>
        <end position="338"/>
    </location>
</feature>
<dbReference type="InterPro" id="IPR023393">
    <property type="entry name" value="START-like_dom_sf"/>
</dbReference>
<dbReference type="AlphaFoldDB" id="A0A5D0GEV1"/>
<comment type="caution">
    <text evidence="4">The sequence shown here is derived from an EMBL/GenBank/DDBJ whole genome shotgun (WGS) entry which is preliminary data.</text>
</comment>
<dbReference type="RefSeq" id="WP_148453900.1">
    <property type="nucleotide sequence ID" value="NZ_VSFC01000022.1"/>
</dbReference>
<evidence type="ECO:0000256" key="2">
    <source>
        <dbReference type="SAM" id="Phobius"/>
    </source>
</evidence>
<dbReference type="CDD" id="cd07818">
    <property type="entry name" value="SRPBCC_1"/>
    <property type="match status" value="1"/>
</dbReference>